<organism evidence="2">
    <name type="scientific">Faunusvirus sp</name>
    <dbReference type="NCBI Taxonomy" id="2487766"/>
    <lineage>
        <taxon>Viruses</taxon>
        <taxon>Varidnaviria</taxon>
        <taxon>Bamfordvirae</taxon>
        <taxon>Nucleocytoviricota</taxon>
        <taxon>Megaviricetes</taxon>
        <taxon>Imitervirales</taxon>
        <taxon>Mimiviridae</taxon>
    </lineage>
</organism>
<gene>
    <name evidence="2" type="ORF">Faunusvirus47_2</name>
</gene>
<sequence length="210" mass="24179">MSSTYESYDCQSNNKKYGYNAHITAIPTCILCKKTFNDRHKLSYHLKQCRYNYTINKYNDVIEKLSVDNKTLIDTNRQILELMNTHIINNDKLVMSCMNTITDKDIQIGKLQQELDIRNSVMMSYMLQAANICASNTPTKSTKSIEPTKCDNNRVDIVKPTYISKPDSVDIEVKPSVITSQIKTPRELSPEEIARRNKNKNIGNKTMKKK</sequence>
<dbReference type="EMBL" id="MK072178">
    <property type="protein sequence ID" value="AYV79761.1"/>
    <property type="molecule type" value="Genomic_DNA"/>
</dbReference>
<feature type="compositionally biased region" description="Basic and acidic residues" evidence="1">
    <location>
        <begin position="184"/>
        <end position="195"/>
    </location>
</feature>
<accession>A0A3G5A0I2</accession>
<evidence type="ECO:0000313" key="2">
    <source>
        <dbReference type="EMBL" id="AYV79761.1"/>
    </source>
</evidence>
<feature type="region of interest" description="Disordered" evidence="1">
    <location>
        <begin position="174"/>
        <end position="210"/>
    </location>
</feature>
<evidence type="ECO:0000256" key="1">
    <source>
        <dbReference type="SAM" id="MobiDB-lite"/>
    </source>
</evidence>
<reference evidence="2" key="1">
    <citation type="submission" date="2018-10" db="EMBL/GenBank/DDBJ databases">
        <title>Hidden diversity of soil giant viruses.</title>
        <authorList>
            <person name="Schulz F."/>
            <person name="Alteio L."/>
            <person name="Goudeau D."/>
            <person name="Ryan E.M."/>
            <person name="Malmstrom R.R."/>
            <person name="Blanchard J."/>
            <person name="Woyke T."/>
        </authorList>
    </citation>
    <scope>NUCLEOTIDE SEQUENCE</scope>
    <source>
        <strain evidence="2">FNV1</strain>
    </source>
</reference>
<name>A0A3G5A0I2_9VIRU</name>
<proteinExistence type="predicted"/>
<protein>
    <submittedName>
        <fullName evidence="2">Uncharacterized protein</fullName>
    </submittedName>
</protein>